<dbReference type="InterPro" id="IPR020846">
    <property type="entry name" value="MFS_dom"/>
</dbReference>
<feature type="domain" description="Major facilitator superfamily (MFS) profile" evidence="6">
    <location>
        <begin position="15"/>
        <end position="463"/>
    </location>
</feature>
<dbReference type="OrthoDB" id="783189at2"/>
<evidence type="ECO:0000313" key="8">
    <source>
        <dbReference type="Proteomes" id="UP000249819"/>
    </source>
</evidence>
<dbReference type="RefSeq" id="WP_111595006.1">
    <property type="nucleotide sequence ID" value="NZ_QLMA01000010.1"/>
</dbReference>
<feature type="transmembrane region" description="Helical" evidence="5">
    <location>
        <begin position="339"/>
        <end position="359"/>
    </location>
</feature>
<dbReference type="PROSITE" id="PS50850">
    <property type="entry name" value="MFS"/>
    <property type="match status" value="1"/>
</dbReference>
<feature type="transmembrane region" description="Helical" evidence="5">
    <location>
        <begin position="310"/>
        <end position="327"/>
    </location>
</feature>
<feature type="transmembrane region" description="Helical" evidence="5">
    <location>
        <begin position="204"/>
        <end position="224"/>
    </location>
</feature>
<comment type="subcellular location">
    <subcellularLocation>
        <location evidence="1">Membrane</location>
        <topology evidence="1">Multi-pass membrane protein</topology>
    </subcellularLocation>
</comment>
<name>A0A327VK60_9BACT</name>
<dbReference type="AlphaFoldDB" id="A0A327VK60"/>
<comment type="caution">
    <text evidence="7">The sequence shown here is derived from an EMBL/GenBank/DDBJ whole genome shotgun (WGS) entry which is preliminary data.</text>
</comment>
<evidence type="ECO:0000256" key="1">
    <source>
        <dbReference type="ARBA" id="ARBA00004141"/>
    </source>
</evidence>
<dbReference type="InterPro" id="IPR036259">
    <property type="entry name" value="MFS_trans_sf"/>
</dbReference>
<dbReference type="PANTHER" id="PTHR42718:SF39">
    <property type="entry name" value="ACTINORHODIN TRANSPORTER-RELATED"/>
    <property type="match status" value="1"/>
</dbReference>
<feature type="transmembrane region" description="Helical" evidence="5">
    <location>
        <begin position="273"/>
        <end position="298"/>
    </location>
</feature>
<keyword evidence="2 5" id="KW-0812">Transmembrane</keyword>
<dbReference type="GO" id="GO:0022857">
    <property type="term" value="F:transmembrane transporter activity"/>
    <property type="evidence" value="ECO:0007669"/>
    <property type="project" value="InterPro"/>
</dbReference>
<dbReference type="InterPro" id="IPR011701">
    <property type="entry name" value="MFS"/>
</dbReference>
<evidence type="ECO:0000256" key="3">
    <source>
        <dbReference type="ARBA" id="ARBA00022989"/>
    </source>
</evidence>
<feature type="transmembrane region" description="Helical" evidence="5">
    <location>
        <begin position="106"/>
        <end position="130"/>
    </location>
</feature>
<keyword evidence="8" id="KW-1185">Reference proteome</keyword>
<feature type="transmembrane region" description="Helical" evidence="5">
    <location>
        <begin position="81"/>
        <end position="100"/>
    </location>
</feature>
<reference evidence="7 8" key="1">
    <citation type="submission" date="2018-06" db="EMBL/GenBank/DDBJ databases">
        <title>Genomic Encyclopedia of Archaeal and Bacterial Type Strains, Phase II (KMG-II): from individual species to whole genera.</title>
        <authorList>
            <person name="Goeker M."/>
        </authorList>
    </citation>
    <scope>NUCLEOTIDE SEQUENCE [LARGE SCALE GENOMIC DNA]</scope>
    <source>
        <strain evidence="7 8">DSM 29821</strain>
    </source>
</reference>
<feature type="transmembrane region" description="Helical" evidence="5">
    <location>
        <begin position="407"/>
        <end position="427"/>
    </location>
</feature>
<accession>A0A327VK60</accession>
<feature type="transmembrane region" description="Helical" evidence="5">
    <location>
        <begin position="439"/>
        <end position="456"/>
    </location>
</feature>
<dbReference type="SUPFAM" id="SSF103473">
    <property type="entry name" value="MFS general substrate transporter"/>
    <property type="match status" value="1"/>
</dbReference>
<dbReference type="PANTHER" id="PTHR42718">
    <property type="entry name" value="MAJOR FACILITATOR SUPERFAMILY MULTIDRUG TRANSPORTER MFSC"/>
    <property type="match status" value="1"/>
</dbReference>
<evidence type="ECO:0000313" key="7">
    <source>
        <dbReference type="EMBL" id="RAJ75104.1"/>
    </source>
</evidence>
<dbReference type="EMBL" id="QLMA01000010">
    <property type="protein sequence ID" value="RAJ75104.1"/>
    <property type="molecule type" value="Genomic_DNA"/>
</dbReference>
<gene>
    <name evidence="7" type="ORF">CLV59_110150</name>
</gene>
<evidence type="ECO:0000256" key="2">
    <source>
        <dbReference type="ARBA" id="ARBA00022692"/>
    </source>
</evidence>
<dbReference type="PRINTS" id="PR01036">
    <property type="entry name" value="TCRTETB"/>
</dbReference>
<evidence type="ECO:0000256" key="5">
    <source>
        <dbReference type="SAM" id="Phobius"/>
    </source>
</evidence>
<evidence type="ECO:0000256" key="4">
    <source>
        <dbReference type="ARBA" id="ARBA00023136"/>
    </source>
</evidence>
<protein>
    <submittedName>
        <fullName evidence="7">EmrB/QacA subfamily drug resistance transporter</fullName>
    </submittedName>
</protein>
<dbReference type="Proteomes" id="UP000249819">
    <property type="component" value="Unassembled WGS sequence"/>
</dbReference>
<feature type="transmembrane region" description="Helical" evidence="5">
    <location>
        <begin position="142"/>
        <end position="162"/>
    </location>
</feature>
<keyword evidence="4 5" id="KW-0472">Membrane</keyword>
<dbReference type="Pfam" id="PF07690">
    <property type="entry name" value="MFS_1"/>
    <property type="match status" value="1"/>
</dbReference>
<evidence type="ECO:0000259" key="6">
    <source>
        <dbReference type="PROSITE" id="PS50850"/>
    </source>
</evidence>
<feature type="transmembrane region" description="Helical" evidence="5">
    <location>
        <begin position="12"/>
        <end position="37"/>
    </location>
</feature>
<proteinExistence type="predicted"/>
<dbReference type="GO" id="GO:0016020">
    <property type="term" value="C:membrane"/>
    <property type="evidence" value="ECO:0007669"/>
    <property type="project" value="UniProtKB-SubCell"/>
</dbReference>
<sequence>MDAIQSAYSTRRWLILAILSAGAFLSPLDFIIVNVALADIKTALHASETALQLVVAGYGLTYAVLVVTGGRLGDIYGRKKVFMSGMMVFTFASACCASAKDINWLIAARVLQGMGAAMLAPQVIATIRVIFPPTEQPKAMGIFGAVFGLAVIAGQLLGGILIDAHLFGWTWESVFMVNLPVGLICCTMAYFFMEENQAVVRPKLDIGGIVLATICLLLFIYPLVKGREAHWPLWVFMSVLLSGVTGWLLFRYEERLLILKRSPLLHTPLLRNVTFLKGAGVVFLYNHTAAIFLIFPYYLQNGLHKDAFDAGMAVLPYAIGFFIAPLVSHRFQFSGHRLIQGGLLLITMGCMLGAIALHFESTPGLLLKTGLLMAGIGHGTVMPAMLRQIMSDVDVSLAGQASGIVSTAIQVGSVTGTAVIGTLFFTLLEYFSYSRSIEISFITLSVVFFTGWRLAISYNKSYIADI</sequence>
<feature type="transmembrane region" description="Helical" evidence="5">
    <location>
        <begin position="174"/>
        <end position="192"/>
    </location>
</feature>
<feature type="transmembrane region" description="Helical" evidence="5">
    <location>
        <begin position="365"/>
        <end position="386"/>
    </location>
</feature>
<keyword evidence="3 5" id="KW-1133">Transmembrane helix</keyword>
<feature type="transmembrane region" description="Helical" evidence="5">
    <location>
        <begin position="49"/>
        <end position="69"/>
    </location>
</feature>
<dbReference type="CDD" id="cd17321">
    <property type="entry name" value="MFS_MMR_MDR_like"/>
    <property type="match status" value="1"/>
</dbReference>
<organism evidence="7 8">
    <name type="scientific">Chitinophaga dinghuensis</name>
    <dbReference type="NCBI Taxonomy" id="1539050"/>
    <lineage>
        <taxon>Bacteria</taxon>
        <taxon>Pseudomonadati</taxon>
        <taxon>Bacteroidota</taxon>
        <taxon>Chitinophagia</taxon>
        <taxon>Chitinophagales</taxon>
        <taxon>Chitinophagaceae</taxon>
        <taxon>Chitinophaga</taxon>
    </lineage>
</organism>
<feature type="transmembrane region" description="Helical" evidence="5">
    <location>
        <begin position="230"/>
        <end position="252"/>
    </location>
</feature>
<dbReference type="Gene3D" id="1.20.1720.10">
    <property type="entry name" value="Multidrug resistance protein D"/>
    <property type="match status" value="2"/>
</dbReference>